<organism evidence="2">
    <name type="scientific">Caenorhabditis brenneri</name>
    <name type="common">Nematode worm</name>
    <dbReference type="NCBI Taxonomy" id="135651"/>
    <lineage>
        <taxon>Eukaryota</taxon>
        <taxon>Metazoa</taxon>
        <taxon>Ecdysozoa</taxon>
        <taxon>Nematoda</taxon>
        <taxon>Chromadorea</taxon>
        <taxon>Rhabditida</taxon>
        <taxon>Rhabditina</taxon>
        <taxon>Rhabditomorpha</taxon>
        <taxon>Rhabditoidea</taxon>
        <taxon>Rhabditidae</taxon>
        <taxon>Peloderinae</taxon>
        <taxon>Caenorhabditis</taxon>
    </lineage>
</organism>
<dbReference type="PANTHER" id="PTHR21503:SF8">
    <property type="entry name" value="F-BOX ASSOCIATED DOMAIN-CONTAINING PROTEIN-RELATED"/>
    <property type="match status" value="1"/>
</dbReference>
<keyword evidence="2" id="KW-1185">Reference proteome</keyword>
<dbReference type="EMBL" id="GL379801">
    <property type="protein sequence ID" value="EGT36587.1"/>
    <property type="molecule type" value="Genomic_DNA"/>
</dbReference>
<proteinExistence type="predicted"/>
<evidence type="ECO:0000313" key="2">
    <source>
        <dbReference type="Proteomes" id="UP000008068"/>
    </source>
</evidence>
<dbReference type="HOGENOM" id="CLU_040220_0_0_1"/>
<protein>
    <recommendedName>
        <fullName evidence="3">F-box associated domain-containing protein</fullName>
    </recommendedName>
</protein>
<name>G0MMA2_CAEBE</name>
<gene>
    <name evidence="1" type="ORF">CAEBREN_03422</name>
</gene>
<dbReference type="Proteomes" id="UP000008068">
    <property type="component" value="Unassembled WGS sequence"/>
</dbReference>
<evidence type="ECO:0000313" key="1">
    <source>
        <dbReference type="EMBL" id="EGT36587.1"/>
    </source>
</evidence>
<dbReference type="FunCoup" id="G0MMA2">
    <property type="interactions" value="338"/>
</dbReference>
<accession>G0MMA2</accession>
<evidence type="ECO:0008006" key="3">
    <source>
        <dbReference type="Google" id="ProtNLM"/>
    </source>
</evidence>
<reference evidence="2" key="1">
    <citation type="submission" date="2011-07" db="EMBL/GenBank/DDBJ databases">
        <authorList>
            <consortium name="Caenorhabditis brenneri Sequencing and Analysis Consortium"/>
            <person name="Wilson R.K."/>
        </authorList>
    </citation>
    <scope>NUCLEOTIDE SEQUENCE [LARGE SCALE GENOMIC DNA]</scope>
    <source>
        <strain evidence="2">PB2801</strain>
    </source>
</reference>
<dbReference type="PANTHER" id="PTHR21503">
    <property type="entry name" value="F-BOX-CONTAINING HYPOTHETICAL PROTEIN C.ELEGANS"/>
    <property type="match status" value="1"/>
</dbReference>
<dbReference type="OrthoDB" id="5910742at2759"/>
<sequence>MNQMNYMSIFMLSLCSIRTKKFIENHLRKDLATIKYFFSTNGIQVLVENPDGSEELMVVVQASYDTLHLCHLSNTRIGNVQRLVGFSKGEDDLIEIKCPMQIPIYEKSMKSAIVEHVTALFTRSSPAIHLDVQVDDYLGELVPITGVESTGLSGNQVDVAFLEELFTKYPSQKSAFIVPQLMGELNVDSKLHELQYLRCKNVSRLAVPIAKRFNGSELMLVNADLDVVEEIPSVLTKWMSNEAYHNLDFMYINSASQIDITRLRIPQAAQTRWSLEPYMFEYESSNKNLFVNAVTIDCREFYQIERESDRKMAAFLVSNHSFVLLVWNRTRDQFVEVVR</sequence>
<dbReference type="AlphaFoldDB" id="G0MMA2"/>
<dbReference type="InParanoid" id="G0MMA2"/>